<dbReference type="RefSeq" id="WP_048088784.1">
    <property type="nucleotide sequence ID" value="NZ_JMIY01000001.1"/>
</dbReference>
<name>A0A062VA64_9EURY</name>
<sequence>MIVTKHISLDKDCVEKMEPYVERHSGNFSAAMREIIDRAGKSGLPYNSSAIGNSLLKWMLMETDDILVPDGVLDELINPILMNSMKKLEEYLSYKFGELGWNIDLVLKYDNEKLPSDVLIEIKGDTQRIKFVACILSQYLVKNSLERTPLKIRCVINFSDSIKVELSRSNKDEAHRSLVTFFGGMDEVIRAIKSNPDFWKAIINRHVLSNYNMVTLHRNYFEDLLANKIPLGEITIETLAKKPIQEIPLKEMLFLIKEVYETSRVADRVEIDKENIILFHNYRNKEAIEKLKKILVMLLEANGHLYDAKSTANIIVLTHRPDVGIKINEIVDNLKTSNSKVDQELIMFLTFLKGFKDIPDIPLSLTVLGRKIGRSLMQEYERENGIKSWNLETFKHAFETINSRIHVESEWKLEGNNLLYTVRKCNIATEGNKFDTYICHTAREAFKGALNYAFGNRAGLEIRKLLSHGDNLCEVVIQIH</sequence>
<accession>A0A062VA64</accession>
<evidence type="ECO:0000313" key="2">
    <source>
        <dbReference type="Proteomes" id="UP000027153"/>
    </source>
</evidence>
<dbReference type="OrthoDB" id="145424at2157"/>
<dbReference type="Proteomes" id="UP000027153">
    <property type="component" value="Unassembled WGS sequence"/>
</dbReference>
<keyword evidence="2" id="KW-1185">Reference proteome</keyword>
<comment type="caution">
    <text evidence="1">The sequence shown here is derived from an EMBL/GenBank/DDBJ whole genome shotgun (WGS) entry which is preliminary data.</text>
</comment>
<dbReference type="AlphaFoldDB" id="A0A062VA64"/>
<reference evidence="1 2" key="1">
    <citation type="journal article" date="2013" name="Nature">
        <title>Anaerobic oxidation of methane coupled to nitrate reduction in a novel archaeal lineage.</title>
        <authorList>
            <person name="Haroon M.F."/>
            <person name="Hu S."/>
            <person name="Shi Y."/>
            <person name="Imelfort M."/>
            <person name="Keller J."/>
            <person name="Hugenholtz P."/>
            <person name="Yuan Z."/>
            <person name="Tyson G.W."/>
        </authorList>
    </citation>
    <scope>NUCLEOTIDE SEQUENCE [LARGE SCALE GENOMIC DNA]</scope>
    <source>
        <strain evidence="1 2">ANME-2d</strain>
    </source>
</reference>
<dbReference type="EMBL" id="JMIY01000001">
    <property type="protein sequence ID" value="KCZ73393.1"/>
    <property type="molecule type" value="Genomic_DNA"/>
</dbReference>
<proteinExistence type="predicted"/>
<organism evidence="1 2">
    <name type="scientific">Candidatus Methanoperedens nitratireducens</name>
    <dbReference type="NCBI Taxonomy" id="1392998"/>
    <lineage>
        <taxon>Archaea</taxon>
        <taxon>Methanobacteriati</taxon>
        <taxon>Methanobacteriota</taxon>
        <taxon>Stenosarchaea group</taxon>
        <taxon>Methanomicrobia</taxon>
        <taxon>Methanosarcinales</taxon>
        <taxon>ANME-2 cluster</taxon>
        <taxon>Candidatus Methanoperedentaceae</taxon>
        <taxon>Candidatus Methanoperedens</taxon>
    </lineage>
</organism>
<gene>
    <name evidence="1" type="ORF">ANME2D_00459</name>
</gene>
<evidence type="ECO:0000313" key="1">
    <source>
        <dbReference type="EMBL" id="KCZ73393.1"/>
    </source>
</evidence>
<protein>
    <submittedName>
        <fullName evidence="1">Uncharacterized protein</fullName>
    </submittedName>
</protein>